<organism evidence="1 2">
    <name type="scientific">Rhodotorula toruloides (strain NP11)</name>
    <name type="common">Yeast</name>
    <name type="synonym">Rhodosporidium toruloides</name>
    <dbReference type="NCBI Taxonomy" id="1130832"/>
    <lineage>
        <taxon>Eukaryota</taxon>
        <taxon>Fungi</taxon>
        <taxon>Dikarya</taxon>
        <taxon>Basidiomycota</taxon>
        <taxon>Pucciniomycotina</taxon>
        <taxon>Microbotryomycetes</taxon>
        <taxon>Sporidiobolales</taxon>
        <taxon>Sporidiobolaceae</taxon>
        <taxon>Rhodotorula</taxon>
    </lineage>
</organism>
<evidence type="ECO:0000313" key="1">
    <source>
        <dbReference type="EMBL" id="EMS22224.1"/>
    </source>
</evidence>
<proteinExistence type="predicted"/>
<evidence type="ECO:0008006" key="3">
    <source>
        <dbReference type="Google" id="ProtNLM"/>
    </source>
</evidence>
<dbReference type="HOGENOM" id="CLU_852989_0_0_1"/>
<gene>
    <name evidence="1" type="ORF">RHTO_00978</name>
</gene>
<keyword evidence="2" id="KW-1185">Reference proteome</keyword>
<reference evidence="1 2" key="1">
    <citation type="journal article" date="2012" name="Nat. Commun.">
        <title>A multi-omic map of the lipid-producing yeast Rhodosporidium toruloides.</title>
        <authorList>
            <person name="Zhu Z."/>
            <person name="Zhang S."/>
            <person name="Liu H."/>
            <person name="Shen H."/>
            <person name="Lin X."/>
            <person name="Yang F."/>
            <person name="Zhou Y.J."/>
            <person name="Jin G."/>
            <person name="Ye M."/>
            <person name="Zou H."/>
            <person name="Zou H."/>
            <person name="Zhao Z.K."/>
        </authorList>
    </citation>
    <scope>NUCLEOTIDE SEQUENCE [LARGE SCALE GENOMIC DNA]</scope>
    <source>
        <strain evidence="1 2">NP11</strain>
    </source>
</reference>
<dbReference type="Proteomes" id="UP000016926">
    <property type="component" value="Unassembled WGS sequence"/>
</dbReference>
<dbReference type="RefSeq" id="XP_016273343.1">
    <property type="nucleotide sequence ID" value="XM_016414662.1"/>
</dbReference>
<evidence type="ECO:0000313" key="2">
    <source>
        <dbReference type="Proteomes" id="UP000016926"/>
    </source>
</evidence>
<dbReference type="GeneID" id="27364991"/>
<accession>M7XEH8</accession>
<protein>
    <recommendedName>
        <fullName evidence="3">F-box domain-containing protein</fullName>
    </recommendedName>
</protein>
<dbReference type="EMBL" id="KB722652">
    <property type="protein sequence ID" value="EMS22224.1"/>
    <property type="molecule type" value="Genomic_DNA"/>
</dbReference>
<name>M7XEH8_RHOT1</name>
<dbReference type="AlphaFoldDB" id="M7XEH8"/>
<sequence>MPASLGTLPTELLRLIIELAVPPESLVFAQAKRRREALVPLSHVSKRFCSVVRPLLRRLVVNTVVDSKSARNAKKELREQAVAMIFCTRQWEKPEFSVAWHERMILAEKEFPAVLGALPSVRYASFVGAAQDSHRTPVSLVLGSNSPYLNLKGLHYQNCTTQVTVSTSTGPYSLSNWLWTGSCCTSKLLRSFSIRRPCRPCDGSALPAAPPRQTSWQTLIAFQLDEVTAPSKTRDGISLRKVYTECADKLLVNAWDARGWPSDLVQLSSVPSSRLHAAQRRTETAERVLENARKDPLEDFLQCMARRSIEVVWVDEAEYTFVLPEFVRYLEAKQHA</sequence>